<dbReference type="PRINTS" id="PR00032">
    <property type="entry name" value="HTHARAC"/>
</dbReference>
<evidence type="ECO:0000313" key="5">
    <source>
        <dbReference type="EMBL" id="QCY69255.1"/>
    </source>
</evidence>
<dbReference type="KEGG" id="afla:FHG64_07525"/>
<dbReference type="SUPFAM" id="SSF46689">
    <property type="entry name" value="Homeodomain-like"/>
    <property type="match status" value="1"/>
</dbReference>
<keyword evidence="3" id="KW-0804">Transcription</keyword>
<dbReference type="GO" id="GO:0043565">
    <property type="term" value="F:sequence-specific DNA binding"/>
    <property type="evidence" value="ECO:0007669"/>
    <property type="project" value="InterPro"/>
</dbReference>
<name>A0A5B7X2D0_9FLAO</name>
<dbReference type="Proteomes" id="UP000309016">
    <property type="component" value="Chromosome"/>
</dbReference>
<feature type="domain" description="HTH araC/xylS-type" evidence="4">
    <location>
        <begin position="74"/>
        <end position="178"/>
    </location>
</feature>
<sequence length="189" mass="22039">MNKNVLYIKNMVCDRCILAVKEVMEKNHIPLHNITLGEVEIERKLSPDEENILNQHLDKLGFQLIGDRESRLVNRVKSLIIKSVYEDKAFRNKNLSEILKEDLHLDYSHLSSVFTRSEGKSIQHYQQEVKTERIKELLEYDELSIQEIAMDMGYSSPAYLSTQFKKTTGITPSQYRAKHLRSRNSLDSI</sequence>
<reference evidence="5 6" key="1">
    <citation type="submission" date="2019-06" db="EMBL/GenBank/DDBJ databases">
        <title>Complete genome sequence of Antarcticibacterium flavum KCTC 52984T from an Antarctic marine sediment.</title>
        <authorList>
            <person name="Lee Y.M."/>
            <person name="Shin S.C."/>
        </authorList>
    </citation>
    <scope>NUCLEOTIDE SEQUENCE [LARGE SCALE GENOMIC DNA]</scope>
    <source>
        <strain evidence="5 6">KCTC 52984</strain>
    </source>
</reference>
<keyword evidence="6" id="KW-1185">Reference proteome</keyword>
<dbReference type="RefSeq" id="WP_139065825.1">
    <property type="nucleotide sequence ID" value="NZ_CP040812.1"/>
</dbReference>
<evidence type="ECO:0000259" key="4">
    <source>
        <dbReference type="PROSITE" id="PS01124"/>
    </source>
</evidence>
<dbReference type="Gene3D" id="1.10.10.60">
    <property type="entry name" value="Homeodomain-like"/>
    <property type="match status" value="1"/>
</dbReference>
<dbReference type="PROSITE" id="PS01124">
    <property type="entry name" value="HTH_ARAC_FAMILY_2"/>
    <property type="match status" value="1"/>
</dbReference>
<gene>
    <name evidence="5" type="ORF">FHG64_07525</name>
</gene>
<proteinExistence type="predicted"/>
<keyword evidence="2" id="KW-0238">DNA-binding</keyword>
<dbReference type="AlphaFoldDB" id="A0A5B7X2D0"/>
<dbReference type="PANTHER" id="PTHR43280:SF28">
    <property type="entry name" value="HTH-TYPE TRANSCRIPTIONAL ACTIVATOR RHAS"/>
    <property type="match status" value="1"/>
</dbReference>
<evidence type="ECO:0000256" key="2">
    <source>
        <dbReference type="ARBA" id="ARBA00023125"/>
    </source>
</evidence>
<evidence type="ECO:0000256" key="1">
    <source>
        <dbReference type="ARBA" id="ARBA00023015"/>
    </source>
</evidence>
<dbReference type="PANTHER" id="PTHR43280">
    <property type="entry name" value="ARAC-FAMILY TRANSCRIPTIONAL REGULATOR"/>
    <property type="match status" value="1"/>
</dbReference>
<dbReference type="InterPro" id="IPR009057">
    <property type="entry name" value="Homeodomain-like_sf"/>
</dbReference>
<protein>
    <submittedName>
        <fullName evidence="5">Helix-turn-helix transcriptional regulator</fullName>
    </submittedName>
</protein>
<evidence type="ECO:0000313" key="6">
    <source>
        <dbReference type="Proteomes" id="UP000309016"/>
    </source>
</evidence>
<dbReference type="OrthoDB" id="952277at2"/>
<accession>A0A5B7X2D0</accession>
<dbReference type="GO" id="GO:0003700">
    <property type="term" value="F:DNA-binding transcription factor activity"/>
    <property type="evidence" value="ECO:0007669"/>
    <property type="project" value="InterPro"/>
</dbReference>
<dbReference type="SMART" id="SM00342">
    <property type="entry name" value="HTH_ARAC"/>
    <property type="match status" value="1"/>
</dbReference>
<organism evidence="5 6">
    <name type="scientific">Antarcticibacterium flavum</name>
    <dbReference type="NCBI Taxonomy" id="2058175"/>
    <lineage>
        <taxon>Bacteria</taxon>
        <taxon>Pseudomonadati</taxon>
        <taxon>Bacteroidota</taxon>
        <taxon>Flavobacteriia</taxon>
        <taxon>Flavobacteriales</taxon>
        <taxon>Flavobacteriaceae</taxon>
        <taxon>Antarcticibacterium</taxon>
    </lineage>
</organism>
<dbReference type="InterPro" id="IPR018060">
    <property type="entry name" value="HTH_AraC"/>
</dbReference>
<dbReference type="Pfam" id="PF12833">
    <property type="entry name" value="HTH_18"/>
    <property type="match status" value="1"/>
</dbReference>
<dbReference type="InterPro" id="IPR020449">
    <property type="entry name" value="Tscrpt_reg_AraC-type_HTH"/>
</dbReference>
<keyword evidence="1" id="KW-0805">Transcription regulation</keyword>
<dbReference type="EMBL" id="CP040812">
    <property type="protein sequence ID" value="QCY69255.1"/>
    <property type="molecule type" value="Genomic_DNA"/>
</dbReference>
<evidence type="ECO:0000256" key="3">
    <source>
        <dbReference type="ARBA" id="ARBA00023163"/>
    </source>
</evidence>